<dbReference type="InterPro" id="IPR051677">
    <property type="entry name" value="AfsR-DnrI-RedD_regulator"/>
</dbReference>
<feature type="compositionally biased region" description="Low complexity" evidence="7">
    <location>
        <begin position="342"/>
        <end position="351"/>
    </location>
</feature>
<dbReference type="SMART" id="SM00862">
    <property type="entry name" value="Trans_reg_C"/>
    <property type="match status" value="1"/>
</dbReference>
<dbReference type="SUPFAM" id="SSF46894">
    <property type="entry name" value="C-terminal effector domain of the bipartite response regulators"/>
    <property type="match status" value="1"/>
</dbReference>
<dbReference type="GO" id="GO:0003677">
    <property type="term" value="F:DNA binding"/>
    <property type="evidence" value="ECO:0007669"/>
    <property type="project" value="UniProtKB-UniRule"/>
</dbReference>
<keyword evidence="4 6" id="KW-0238">DNA-binding</keyword>
<evidence type="ECO:0000256" key="6">
    <source>
        <dbReference type="PROSITE-ProRule" id="PRU01091"/>
    </source>
</evidence>
<feature type="compositionally biased region" description="Basic residues" evidence="7">
    <location>
        <begin position="267"/>
        <end position="288"/>
    </location>
</feature>
<keyword evidence="2" id="KW-0902">Two-component regulatory system</keyword>
<evidence type="ECO:0000256" key="4">
    <source>
        <dbReference type="ARBA" id="ARBA00023125"/>
    </source>
</evidence>
<dbReference type="Proteomes" id="UP000014629">
    <property type="component" value="Unassembled WGS sequence"/>
</dbReference>
<dbReference type="InterPro" id="IPR036388">
    <property type="entry name" value="WH-like_DNA-bd_sf"/>
</dbReference>
<keyword evidence="5" id="KW-0804">Transcription</keyword>
<keyword evidence="10" id="KW-1185">Reference proteome</keyword>
<dbReference type="PROSITE" id="PS51755">
    <property type="entry name" value="OMPR_PHOB"/>
    <property type="match status" value="1"/>
</dbReference>
<evidence type="ECO:0000256" key="1">
    <source>
        <dbReference type="ARBA" id="ARBA00005820"/>
    </source>
</evidence>
<dbReference type="AlphaFoldDB" id="S3ZKZ9"/>
<keyword evidence="3" id="KW-0805">Transcription regulation</keyword>
<dbReference type="EMBL" id="AOPZ01000157">
    <property type="protein sequence ID" value="EPH43474.1"/>
    <property type="molecule type" value="Genomic_DNA"/>
</dbReference>
<dbReference type="GO" id="GO:0006355">
    <property type="term" value="P:regulation of DNA-templated transcription"/>
    <property type="evidence" value="ECO:0007669"/>
    <property type="project" value="InterPro"/>
</dbReference>
<comment type="caution">
    <text evidence="9">The sequence shown here is derived from an EMBL/GenBank/DDBJ whole genome shotgun (WGS) entry which is preliminary data.</text>
</comment>
<dbReference type="CDD" id="cd15831">
    <property type="entry name" value="BTAD"/>
    <property type="match status" value="1"/>
</dbReference>
<dbReference type="InterPro" id="IPR011990">
    <property type="entry name" value="TPR-like_helical_dom_sf"/>
</dbReference>
<reference evidence="9 10" key="1">
    <citation type="submission" date="2013-02" db="EMBL/GenBank/DDBJ databases">
        <title>Draft Genome Sequence of Streptomyces aurantiacus, Which Produces Setomimycin.</title>
        <authorList>
            <person name="Gruening B.A."/>
            <person name="Praeg A."/>
            <person name="Erxleben A."/>
            <person name="Guenther S."/>
            <person name="Mueller M."/>
        </authorList>
    </citation>
    <scope>NUCLEOTIDE SEQUENCE [LARGE SCALE GENOMIC DNA]</scope>
    <source>
        <strain evidence="9 10">JA 4570</strain>
    </source>
</reference>
<dbReference type="SUPFAM" id="SSF48452">
    <property type="entry name" value="TPR-like"/>
    <property type="match status" value="1"/>
</dbReference>
<evidence type="ECO:0000256" key="2">
    <source>
        <dbReference type="ARBA" id="ARBA00023012"/>
    </source>
</evidence>
<protein>
    <submittedName>
        <fullName evidence="9">Putative Regulator protein</fullName>
    </submittedName>
</protein>
<accession>S3ZKZ9</accession>
<dbReference type="InterPro" id="IPR001867">
    <property type="entry name" value="OmpR/PhoB-type_DNA-bd"/>
</dbReference>
<evidence type="ECO:0000259" key="8">
    <source>
        <dbReference type="PROSITE" id="PS51755"/>
    </source>
</evidence>
<organism evidence="9 10">
    <name type="scientific">Streptomyces aurantiacus JA 4570</name>
    <dbReference type="NCBI Taxonomy" id="1286094"/>
    <lineage>
        <taxon>Bacteria</taxon>
        <taxon>Bacillati</taxon>
        <taxon>Actinomycetota</taxon>
        <taxon>Actinomycetes</taxon>
        <taxon>Kitasatosporales</taxon>
        <taxon>Streptomycetaceae</taxon>
        <taxon>Streptomyces</taxon>
        <taxon>Streptomyces aurantiacus group</taxon>
    </lineage>
</organism>
<dbReference type="GO" id="GO:0000160">
    <property type="term" value="P:phosphorelay signal transduction system"/>
    <property type="evidence" value="ECO:0007669"/>
    <property type="project" value="UniProtKB-KW"/>
</dbReference>
<dbReference type="InterPro" id="IPR016032">
    <property type="entry name" value="Sig_transdc_resp-reg_C-effctor"/>
</dbReference>
<dbReference type="Gene3D" id="1.10.10.10">
    <property type="entry name" value="Winged helix-like DNA-binding domain superfamily/Winged helix DNA-binding domain"/>
    <property type="match status" value="1"/>
</dbReference>
<dbReference type="Gene3D" id="1.25.40.10">
    <property type="entry name" value="Tetratricopeptide repeat domain"/>
    <property type="match status" value="1"/>
</dbReference>
<dbReference type="Pfam" id="PF00486">
    <property type="entry name" value="Trans_reg_C"/>
    <property type="match status" value="1"/>
</dbReference>
<evidence type="ECO:0000313" key="10">
    <source>
        <dbReference type="Proteomes" id="UP000014629"/>
    </source>
</evidence>
<evidence type="ECO:0000256" key="5">
    <source>
        <dbReference type="ARBA" id="ARBA00023163"/>
    </source>
</evidence>
<evidence type="ECO:0000256" key="3">
    <source>
        <dbReference type="ARBA" id="ARBA00023015"/>
    </source>
</evidence>
<dbReference type="Pfam" id="PF03704">
    <property type="entry name" value="BTAD"/>
    <property type="match status" value="1"/>
</dbReference>
<feature type="region of interest" description="Disordered" evidence="7">
    <location>
        <begin position="236"/>
        <end position="362"/>
    </location>
</feature>
<feature type="compositionally biased region" description="Pro residues" evidence="7">
    <location>
        <begin position="321"/>
        <end position="341"/>
    </location>
</feature>
<gene>
    <name evidence="9" type="ORF">STRAU_3459</name>
</gene>
<dbReference type="InterPro" id="IPR005158">
    <property type="entry name" value="BTAD"/>
</dbReference>
<evidence type="ECO:0000256" key="7">
    <source>
        <dbReference type="SAM" id="MobiDB-lite"/>
    </source>
</evidence>
<dbReference type="PANTHER" id="PTHR35807:SF1">
    <property type="entry name" value="TRANSCRIPTIONAL REGULATOR REDD"/>
    <property type="match status" value="1"/>
</dbReference>
<dbReference type="PATRIC" id="fig|1286094.4.peg.3422"/>
<dbReference type="PANTHER" id="PTHR35807">
    <property type="entry name" value="TRANSCRIPTIONAL REGULATOR REDD-RELATED"/>
    <property type="match status" value="1"/>
</dbReference>
<name>S3ZKZ9_9ACTN</name>
<dbReference type="SMART" id="SM01043">
    <property type="entry name" value="BTAD"/>
    <property type="match status" value="1"/>
</dbReference>
<proteinExistence type="inferred from homology"/>
<evidence type="ECO:0000313" key="9">
    <source>
        <dbReference type="EMBL" id="EPH43474.1"/>
    </source>
</evidence>
<feature type="DNA-binding region" description="OmpR/PhoB-type" evidence="6">
    <location>
        <begin position="1"/>
        <end position="112"/>
    </location>
</feature>
<feature type="domain" description="OmpR/PhoB-type" evidence="8">
    <location>
        <begin position="1"/>
        <end position="112"/>
    </location>
</feature>
<sequence length="362" mass="38680">MRYRVLGVTRASRPDGTTVSVGGARLRALLAALALRPGHTVPAAVLVDRVWDDAPPADATAALQALVGRLRRALGADAVVSADGGYHLRAAPDDVDAHRFERLVGEGTRALADGDPAKAAGLLDDALALWHGEAFADLPDHTAEAARWSARRLDALRARCTAALALGQAEAVLPELTALCDGHPLDEPLQALRLRALRDVGRAAEALAAYDGVRRTLAEHLGADPGVELRTLHAELLSRPEAGRRPRPPAPLTRAMRTRPPPIRLPTRTRARRRRREARQPVRARRVGRAPPRGRTCQARRMPPQGQTRRLPRQGWDVPRSTPPPPPPCAPPPATSAPGSPPSSGAARTSTRSGAICAARAW</sequence>
<comment type="similarity">
    <text evidence="1">Belongs to the AfsR/DnrI/RedD regulatory family.</text>
</comment>